<keyword evidence="3" id="KW-1185">Reference proteome</keyword>
<dbReference type="Gene3D" id="3.40.630.30">
    <property type="match status" value="2"/>
</dbReference>
<dbReference type="PANTHER" id="PTHR37817">
    <property type="entry name" value="N-ACETYLTRANSFERASE EIS"/>
    <property type="match status" value="1"/>
</dbReference>
<gene>
    <name evidence="2" type="ORF">bsdE14_08760</name>
</gene>
<dbReference type="RefSeq" id="WP_264848759.1">
    <property type="nucleotide sequence ID" value="NZ_BRXR01000001.1"/>
</dbReference>
<dbReference type="Pfam" id="PF13527">
    <property type="entry name" value="Acetyltransf_9"/>
    <property type="match status" value="1"/>
</dbReference>
<dbReference type="InterPro" id="IPR000182">
    <property type="entry name" value="GNAT_dom"/>
</dbReference>
<feature type="domain" description="N-acetyltransferase" evidence="1">
    <location>
        <begin position="1"/>
        <end position="157"/>
    </location>
</feature>
<dbReference type="CDD" id="cd04301">
    <property type="entry name" value="NAT_SF"/>
    <property type="match status" value="1"/>
</dbReference>
<evidence type="ECO:0000259" key="1">
    <source>
        <dbReference type="PROSITE" id="PS51186"/>
    </source>
</evidence>
<dbReference type="Pfam" id="PF13530">
    <property type="entry name" value="SCP2_2"/>
    <property type="match status" value="1"/>
</dbReference>
<reference evidence="2 3" key="1">
    <citation type="journal article" date="2024" name="Int. J. Syst. Evol. Microbiol.">
        <title>Clostridium omnivorum sp. nov., isolated from anoxic soil under the treatment of reductive soil disinfestation.</title>
        <authorList>
            <person name="Ueki A."/>
            <person name="Tonouchi A."/>
            <person name="Kaku N."/>
            <person name="Honma S."/>
            <person name="Ueki K."/>
        </authorList>
    </citation>
    <scope>NUCLEOTIDE SEQUENCE [LARGE SCALE GENOMIC DNA]</scope>
    <source>
        <strain evidence="2 3">E14</strain>
    </source>
</reference>
<name>A0ABQ5N2S8_9CLOT</name>
<accession>A0ABQ5N2S8</accession>
<dbReference type="Pfam" id="PF17668">
    <property type="entry name" value="Acetyltransf_17"/>
    <property type="match status" value="1"/>
</dbReference>
<dbReference type="Proteomes" id="UP001208567">
    <property type="component" value="Unassembled WGS sequence"/>
</dbReference>
<dbReference type="EMBL" id="BRXR01000001">
    <property type="protein sequence ID" value="GLC29466.1"/>
    <property type="molecule type" value="Genomic_DNA"/>
</dbReference>
<sequence>MEVRKIKPEEHIDAMKILSIAFRWSKDFSDAYKEPEKFYNGYETFRAFFNDDNKMCAAMEVSSFKISFEGKTTAMAGIGGVVTLPEERNKGYIRKLFQYCFREMRENKQWLSFLYPFSSEYYRKYGYETSAGKVKYIIPLASFKHFTNSGKLKLYIPGTDDSYIRRIYGCFVAERNLAVLRSDILWKHHIGEDPYMNNIYTYVWYDSKEEPQGYITFKCRKRQDLGADMLVKELVWLNNEAFIGILSFLGDFVPNYRDFIWETTEFYNLSLLFPDSSCVKTELYNLGMCRIVDLEEVLKLKGCPEGEGTLAFQVVDNFLEWNNGCFEVSWNKEGVKVVKKVCSPDLSCSIQTLTQLITGYASLEDLIWSEDLKITGNRDLLSNYFKRKLIYLNESF</sequence>
<dbReference type="PANTHER" id="PTHR37817:SF1">
    <property type="entry name" value="N-ACETYLTRANSFERASE EIS"/>
    <property type="match status" value="1"/>
</dbReference>
<organism evidence="2 3">
    <name type="scientific">Clostridium omnivorum</name>
    <dbReference type="NCBI Taxonomy" id="1604902"/>
    <lineage>
        <taxon>Bacteria</taxon>
        <taxon>Bacillati</taxon>
        <taxon>Bacillota</taxon>
        <taxon>Clostridia</taxon>
        <taxon>Eubacteriales</taxon>
        <taxon>Clostridiaceae</taxon>
        <taxon>Clostridium</taxon>
    </lineage>
</organism>
<dbReference type="InterPro" id="IPR025559">
    <property type="entry name" value="Eis_dom"/>
</dbReference>
<dbReference type="InterPro" id="IPR036527">
    <property type="entry name" value="SCP2_sterol-bd_dom_sf"/>
</dbReference>
<dbReference type="Gene3D" id="3.30.1050.10">
    <property type="entry name" value="SCP2 sterol-binding domain"/>
    <property type="match status" value="1"/>
</dbReference>
<evidence type="ECO:0000313" key="2">
    <source>
        <dbReference type="EMBL" id="GLC29466.1"/>
    </source>
</evidence>
<proteinExistence type="predicted"/>
<protein>
    <submittedName>
        <fullName evidence="2">GNAT family acetyltransferase</fullName>
    </submittedName>
</protein>
<dbReference type="PROSITE" id="PS51186">
    <property type="entry name" value="GNAT"/>
    <property type="match status" value="1"/>
</dbReference>
<dbReference type="InterPro" id="IPR016181">
    <property type="entry name" value="Acyl_CoA_acyltransferase"/>
</dbReference>
<dbReference type="InterPro" id="IPR051554">
    <property type="entry name" value="Acetyltransferase_Eis"/>
</dbReference>
<evidence type="ECO:0000313" key="3">
    <source>
        <dbReference type="Proteomes" id="UP001208567"/>
    </source>
</evidence>
<dbReference type="SUPFAM" id="SSF55718">
    <property type="entry name" value="SCP-like"/>
    <property type="match status" value="1"/>
</dbReference>
<comment type="caution">
    <text evidence="2">The sequence shown here is derived from an EMBL/GenBank/DDBJ whole genome shotgun (WGS) entry which is preliminary data.</text>
</comment>
<dbReference type="InterPro" id="IPR041380">
    <property type="entry name" value="Acetyltransf_17"/>
</dbReference>
<dbReference type="SUPFAM" id="SSF55729">
    <property type="entry name" value="Acyl-CoA N-acyltransferases (Nat)"/>
    <property type="match status" value="1"/>
</dbReference>